<evidence type="ECO:0000313" key="2">
    <source>
        <dbReference type="Proteomes" id="UP000821865"/>
    </source>
</evidence>
<keyword evidence="2" id="KW-1185">Reference proteome</keyword>
<proteinExistence type="predicted"/>
<reference evidence="1" key="1">
    <citation type="submission" date="2020-05" db="EMBL/GenBank/DDBJ databases">
        <title>Large-scale comparative analyses of tick genomes elucidate their genetic diversity and vector capacities.</title>
        <authorList>
            <person name="Jia N."/>
            <person name="Wang J."/>
            <person name="Shi W."/>
            <person name="Du L."/>
            <person name="Sun Y."/>
            <person name="Zhan W."/>
            <person name="Jiang J."/>
            <person name="Wang Q."/>
            <person name="Zhang B."/>
            <person name="Ji P."/>
            <person name="Sakyi L.B."/>
            <person name="Cui X."/>
            <person name="Yuan T."/>
            <person name="Jiang B."/>
            <person name="Yang W."/>
            <person name="Lam T.T.-Y."/>
            <person name="Chang Q."/>
            <person name="Ding S."/>
            <person name="Wang X."/>
            <person name="Zhu J."/>
            <person name="Ruan X."/>
            <person name="Zhao L."/>
            <person name="Wei J."/>
            <person name="Que T."/>
            <person name="Du C."/>
            <person name="Cheng J."/>
            <person name="Dai P."/>
            <person name="Han X."/>
            <person name="Huang E."/>
            <person name="Gao Y."/>
            <person name="Liu J."/>
            <person name="Shao H."/>
            <person name="Ye R."/>
            <person name="Li L."/>
            <person name="Wei W."/>
            <person name="Wang X."/>
            <person name="Wang C."/>
            <person name="Yang T."/>
            <person name="Huo Q."/>
            <person name="Li W."/>
            <person name="Guo W."/>
            <person name="Chen H."/>
            <person name="Zhou L."/>
            <person name="Ni X."/>
            <person name="Tian J."/>
            <person name="Zhou Y."/>
            <person name="Sheng Y."/>
            <person name="Liu T."/>
            <person name="Pan Y."/>
            <person name="Xia L."/>
            <person name="Li J."/>
            <person name="Zhao F."/>
            <person name="Cao W."/>
        </authorList>
    </citation>
    <scope>NUCLEOTIDE SEQUENCE</scope>
    <source>
        <strain evidence="1">Dsil-2018</strain>
    </source>
</reference>
<dbReference type="EMBL" id="CM023470">
    <property type="protein sequence ID" value="KAH7980896.1"/>
    <property type="molecule type" value="Genomic_DNA"/>
</dbReference>
<name>A0ACB8E2S7_DERSI</name>
<gene>
    <name evidence="1" type="ORF">HPB49_019921</name>
</gene>
<sequence length="159" mass="18231">MQNDYETVAYVTAPEDTSKGAIRGIPEEETQKDIAKSLVNQRNTGILHVRRMGKTNIIIIAFEGQHVPHYVFYKGAKYRCLQYKKKHEVCQLCGCLGHTGDVCPNPKNVRCRGCRAANPGEDHKCTPRCHLCGKEHQIGDKKCKELFRTPYIMKKRQWK</sequence>
<comment type="caution">
    <text evidence="1">The sequence shown here is derived from an EMBL/GenBank/DDBJ whole genome shotgun (WGS) entry which is preliminary data.</text>
</comment>
<evidence type="ECO:0000313" key="1">
    <source>
        <dbReference type="EMBL" id="KAH7980896.1"/>
    </source>
</evidence>
<organism evidence="1 2">
    <name type="scientific">Dermacentor silvarum</name>
    <name type="common">Tick</name>
    <dbReference type="NCBI Taxonomy" id="543639"/>
    <lineage>
        <taxon>Eukaryota</taxon>
        <taxon>Metazoa</taxon>
        <taxon>Ecdysozoa</taxon>
        <taxon>Arthropoda</taxon>
        <taxon>Chelicerata</taxon>
        <taxon>Arachnida</taxon>
        <taxon>Acari</taxon>
        <taxon>Parasitiformes</taxon>
        <taxon>Ixodida</taxon>
        <taxon>Ixodoidea</taxon>
        <taxon>Ixodidae</taxon>
        <taxon>Rhipicephalinae</taxon>
        <taxon>Dermacentor</taxon>
    </lineage>
</organism>
<protein>
    <submittedName>
        <fullName evidence="1">Uncharacterized protein</fullName>
    </submittedName>
</protein>
<dbReference type="Proteomes" id="UP000821865">
    <property type="component" value="Chromosome 1"/>
</dbReference>
<accession>A0ACB8E2S7</accession>